<reference evidence="2" key="1">
    <citation type="journal article" date="2019" name="Int. J. Syst. Evol. Microbiol.">
        <title>The Global Catalogue of Microorganisms (GCM) 10K type strain sequencing project: providing services to taxonomists for standard genome sequencing and annotation.</title>
        <authorList>
            <consortium name="The Broad Institute Genomics Platform"/>
            <consortium name="The Broad Institute Genome Sequencing Center for Infectious Disease"/>
            <person name="Wu L."/>
            <person name="Ma J."/>
        </authorList>
    </citation>
    <scope>NUCLEOTIDE SEQUENCE [LARGE SCALE GENOMIC DNA]</scope>
    <source>
        <strain evidence="2">JCM 17224</strain>
    </source>
</reference>
<dbReference type="Proteomes" id="UP001500567">
    <property type="component" value="Unassembled WGS sequence"/>
</dbReference>
<accession>A0ABP7RMP5</accession>
<comment type="caution">
    <text evidence="1">The sequence shown here is derived from an EMBL/GenBank/DDBJ whole genome shotgun (WGS) entry which is preliminary data.</text>
</comment>
<sequence length="49" mass="5528">MRNRYNIKTTLHARCQTYVQDRLTAIQAAINAAREPANSETKSSAGDKY</sequence>
<organism evidence="1 2">
    <name type="scientific">Hymenobacter fastidiosus</name>
    <dbReference type="NCBI Taxonomy" id="486264"/>
    <lineage>
        <taxon>Bacteria</taxon>
        <taxon>Pseudomonadati</taxon>
        <taxon>Bacteroidota</taxon>
        <taxon>Cytophagia</taxon>
        <taxon>Cytophagales</taxon>
        <taxon>Hymenobacteraceae</taxon>
        <taxon>Hymenobacter</taxon>
    </lineage>
</organism>
<protein>
    <submittedName>
        <fullName evidence="1">Uncharacterized protein</fullName>
    </submittedName>
</protein>
<name>A0ABP7RMP5_9BACT</name>
<dbReference type="EMBL" id="BAABDJ010000006">
    <property type="protein sequence ID" value="GAA3999743.1"/>
    <property type="molecule type" value="Genomic_DNA"/>
</dbReference>
<evidence type="ECO:0000313" key="2">
    <source>
        <dbReference type="Proteomes" id="UP001500567"/>
    </source>
</evidence>
<keyword evidence="2" id="KW-1185">Reference proteome</keyword>
<proteinExistence type="predicted"/>
<gene>
    <name evidence="1" type="ORF">GCM10022408_08410</name>
</gene>
<evidence type="ECO:0000313" key="1">
    <source>
        <dbReference type="EMBL" id="GAA3999743.1"/>
    </source>
</evidence>
<dbReference type="RefSeq" id="WP_345071201.1">
    <property type="nucleotide sequence ID" value="NZ_BAABDJ010000006.1"/>
</dbReference>